<feature type="non-terminal residue" evidence="2">
    <location>
        <position position="1"/>
    </location>
</feature>
<feature type="domain" description="Type I-B CRISPR Cas8b C-terminal" evidence="1">
    <location>
        <begin position="1"/>
        <end position="227"/>
    </location>
</feature>
<accession>A0A938B085</accession>
<dbReference type="InterPro" id="IPR030928">
    <property type="entry name" value="MYXAN_cmx8"/>
</dbReference>
<comment type="caution">
    <text evidence="2">The sequence shown here is derived from an EMBL/GenBank/DDBJ whole genome shotgun (WGS) entry which is preliminary data.</text>
</comment>
<evidence type="ECO:0000259" key="1">
    <source>
        <dbReference type="Pfam" id="PF24122"/>
    </source>
</evidence>
<sequence>VDVVHVEKQGNVIKTLGATRLDPEDRMIDDYTRIKGGLWHPQFRKQRLINLVNSRAWYAGFDALMCNMPYEQSVGSKAFRHDAREALSQEGALWKKEGQLTMADDDLTAMDTTESQNIGNVGCEALVYRVVGVYLYRKLKSKYQLEWSAVKDNPRLHSEYENTREKLARETFLAVRSRSGLDFTDYFASTLCSVAQPLSEQQYVALAQALYEDTEKVRTLTMLALAARS</sequence>
<dbReference type="InterPro" id="IPR056202">
    <property type="entry name" value="Cas8b_C"/>
</dbReference>
<dbReference type="AlphaFoldDB" id="A0A938B085"/>
<protein>
    <submittedName>
        <fullName evidence="2">Type I-MYXAN CRISPR-associated protein Cmx8</fullName>
    </submittedName>
</protein>
<dbReference type="Proteomes" id="UP000712673">
    <property type="component" value="Unassembled WGS sequence"/>
</dbReference>
<dbReference type="NCBIfam" id="TIGR04413">
    <property type="entry name" value="MYXAN_cmx8"/>
    <property type="match status" value="1"/>
</dbReference>
<organism evidence="2 3">
    <name type="scientific">Tectimicrobiota bacterium</name>
    <dbReference type="NCBI Taxonomy" id="2528274"/>
    <lineage>
        <taxon>Bacteria</taxon>
        <taxon>Pseudomonadati</taxon>
        <taxon>Nitrospinota/Tectimicrobiota group</taxon>
        <taxon>Candidatus Tectimicrobiota</taxon>
    </lineage>
</organism>
<gene>
    <name evidence="2" type="primary">cmx8</name>
    <name evidence="2" type="ORF">FJZ47_06680</name>
</gene>
<reference evidence="2" key="1">
    <citation type="submission" date="2019-03" db="EMBL/GenBank/DDBJ databases">
        <title>Lake Tanganyika Metagenome-Assembled Genomes (MAGs).</title>
        <authorList>
            <person name="Tran P."/>
        </authorList>
    </citation>
    <scope>NUCLEOTIDE SEQUENCE</scope>
    <source>
        <strain evidence="2">K_DeepCast_65m_m2_066</strain>
    </source>
</reference>
<dbReference type="Pfam" id="PF24122">
    <property type="entry name" value="Cas8b_C"/>
    <property type="match status" value="1"/>
</dbReference>
<proteinExistence type="predicted"/>
<evidence type="ECO:0000313" key="3">
    <source>
        <dbReference type="Proteomes" id="UP000712673"/>
    </source>
</evidence>
<dbReference type="EMBL" id="VGLS01000148">
    <property type="protein sequence ID" value="MBM3223467.1"/>
    <property type="molecule type" value="Genomic_DNA"/>
</dbReference>
<evidence type="ECO:0000313" key="2">
    <source>
        <dbReference type="EMBL" id="MBM3223467.1"/>
    </source>
</evidence>
<name>A0A938B085_UNCTE</name>